<feature type="compositionally biased region" description="Basic and acidic residues" evidence="2">
    <location>
        <begin position="1990"/>
        <end position="1999"/>
    </location>
</feature>
<feature type="region of interest" description="Disordered" evidence="2">
    <location>
        <begin position="1559"/>
        <end position="1602"/>
    </location>
</feature>
<feature type="compositionally biased region" description="Low complexity" evidence="2">
    <location>
        <begin position="1753"/>
        <end position="1771"/>
    </location>
</feature>
<feature type="compositionally biased region" description="Basic and acidic residues" evidence="2">
    <location>
        <begin position="2072"/>
        <end position="2105"/>
    </location>
</feature>
<feature type="region of interest" description="Disordered" evidence="2">
    <location>
        <begin position="1925"/>
        <end position="2128"/>
    </location>
</feature>
<feature type="coiled-coil region" evidence="1">
    <location>
        <begin position="238"/>
        <end position="645"/>
    </location>
</feature>
<feature type="region of interest" description="Disordered" evidence="2">
    <location>
        <begin position="174"/>
        <end position="210"/>
    </location>
</feature>
<keyword evidence="1" id="KW-0175">Coiled coil</keyword>
<feature type="region of interest" description="Disordered" evidence="2">
    <location>
        <begin position="1064"/>
        <end position="1102"/>
    </location>
</feature>
<dbReference type="PANTHER" id="PTHR18947">
    <property type="entry name" value="HOOK PROTEINS"/>
    <property type="match status" value="1"/>
</dbReference>
<keyword evidence="4" id="KW-1185">Reference proteome</keyword>
<feature type="region of interest" description="Disordered" evidence="2">
    <location>
        <begin position="1436"/>
        <end position="1463"/>
    </location>
</feature>
<feature type="compositionally biased region" description="Polar residues" evidence="2">
    <location>
        <begin position="1794"/>
        <end position="1814"/>
    </location>
</feature>
<name>A0A9Q1BL91_HOLLE</name>
<dbReference type="GO" id="GO:0005815">
    <property type="term" value="C:microtubule organizing center"/>
    <property type="evidence" value="ECO:0007669"/>
    <property type="project" value="TreeGrafter"/>
</dbReference>
<dbReference type="EMBL" id="JAIZAY010000015">
    <property type="protein sequence ID" value="KAJ8028673.1"/>
    <property type="molecule type" value="Genomic_DNA"/>
</dbReference>
<feature type="region of interest" description="Disordered" evidence="2">
    <location>
        <begin position="1749"/>
        <end position="1773"/>
    </location>
</feature>
<evidence type="ECO:0000313" key="4">
    <source>
        <dbReference type="Proteomes" id="UP001152320"/>
    </source>
</evidence>
<dbReference type="OrthoDB" id="2436455at2759"/>
<gene>
    <name evidence="3" type="ORF">HOLleu_30979</name>
</gene>
<feature type="region of interest" description="Disordered" evidence="2">
    <location>
        <begin position="1368"/>
        <end position="1413"/>
    </location>
</feature>
<dbReference type="GO" id="GO:0030705">
    <property type="term" value="P:cytoskeleton-dependent intracellular transport"/>
    <property type="evidence" value="ECO:0007669"/>
    <property type="project" value="TreeGrafter"/>
</dbReference>
<evidence type="ECO:0000256" key="1">
    <source>
        <dbReference type="SAM" id="Coils"/>
    </source>
</evidence>
<dbReference type="Proteomes" id="UP001152320">
    <property type="component" value="Chromosome 15"/>
</dbReference>
<feature type="compositionally biased region" description="Basic and acidic residues" evidence="2">
    <location>
        <begin position="1577"/>
        <end position="1602"/>
    </location>
</feature>
<feature type="compositionally biased region" description="Basic and acidic residues" evidence="2">
    <location>
        <begin position="1381"/>
        <end position="1413"/>
    </location>
</feature>
<dbReference type="GO" id="GO:0031122">
    <property type="term" value="P:cytoplasmic microtubule organization"/>
    <property type="evidence" value="ECO:0007669"/>
    <property type="project" value="TreeGrafter"/>
</dbReference>
<feature type="compositionally biased region" description="Basic and acidic residues" evidence="2">
    <location>
        <begin position="1064"/>
        <end position="1073"/>
    </location>
</feature>
<comment type="caution">
    <text evidence="3">The sequence shown here is derived from an EMBL/GenBank/DDBJ whole genome shotgun (WGS) entry which is preliminary data.</text>
</comment>
<feature type="compositionally biased region" description="Basic and acidic residues" evidence="2">
    <location>
        <begin position="1447"/>
        <end position="1463"/>
    </location>
</feature>
<protein>
    <submittedName>
        <fullName evidence="3">Nuclear mitotic apparatus protein 1</fullName>
    </submittedName>
</protein>
<dbReference type="SUPFAM" id="SSF116907">
    <property type="entry name" value="Hook domain"/>
    <property type="match status" value="1"/>
</dbReference>
<reference evidence="3" key="1">
    <citation type="submission" date="2021-10" db="EMBL/GenBank/DDBJ databases">
        <title>Tropical sea cucumber genome reveals ecological adaptation and Cuvierian tubules defense mechanism.</title>
        <authorList>
            <person name="Chen T."/>
        </authorList>
    </citation>
    <scope>NUCLEOTIDE SEQUENCE</scope>
    <source>
        <strain evidence="3">Nanhai2018</strain>
        <tissue evidence="3">Muscle</tissue>
    </source>
</reference>
<accession>A0A9Q1BL91</accession>
<dbReference type="PANTHER" id="PTHR18947:SF28">
    <property type="entry name" value="GIRDIN, ISOFORM A"/>
    <property type="match status" value="1"/>
</dbReference>
<feature type="region of interest" description="Disordered" evidence="2">
    <location>
        <begin position="1690"/>
        <end position="1737"/>
    </location>
</feature>
<sequence length="2128" mass="245640">MDSGKLRALTNFVNAISIGPCIESLKQLYDGSHFIEMMKILNGSKLPPDSDHPIQRYRFILDFLEEFYNTQLKFHIDCSKIVNTADEGELAKVTALMLCVSVQGEEDKVKLFVEPITKLDLASQNDLKDIIEFILNMESSGNQLRRNFSDVLHRRVSSQVGFNSPTTRHLQLRFSRGDSLSSESSSSSNSSYLDDLGNRAKTPQEPASPFQKVVYQASPLSPVKMLLTSPHMANKINLRKMHKKIRELETQNASERALRDDLEAEVQQKNKKIADMESQLRDHTQKLQSLKGLQDKIDELQAREEEFTKEKVQLQKMKLKLSELSDMKEENSRLDKEMKDLATERSKLHSSLGGYHRLKTEHEDVQKALRQANREIAELKATVEKLSEDLAASDNKYSETEQMLRQSQQIFKEKIEHLEEEVAANNTSSMLGESLGIITEKRISELEDELNELRSTWIHPDINQALKDELSQISQMKDKFESSFLETKSSLLKHETECNHLKVQLKERTKEVDALTDTKQKLISQVSEKQTSLEAVQDELDRVKEQTAALEAEIAQTNEEKRQLQSDLNSVKSDLAVQVHELQVHQTSWEAQRKTLEEKQSEMGNLYKKLEDEYCDCKREMEATSQDLKGKLSASESKIKSLEALLEQERWVSREKLGALREEVSAVKKESGEALKSLQAKLEGSQHLTVSLRSELEKAKEDVRRGMQEGEDALRKAHQEKQTLEGFLKSEKDMVKSLQDTHQTQYLNWEKMRQDLKDSMSKLKEIQAKEKLSFQEKTNLLENELSLLKVDLERALSSKESLQALYQEEKEKLLEEKERIFQEMTNKETELMKQLQESREDMVRMQSESVNLQTDFVKRMTELKEENNKKEKDLKQVHHQEIENLEKVRHSLKEKVETLRESQLAEKTVLEEKLNELENRNSILNVELERARQENNALQMSLVSDQQKMFSERDKLKQKMEADEDRLRKELQDVKLSLSRAQSYASSLEEKFSKKEEELNEENARKEKSLAQIHKIEVGRLEQTNQDLQAEMEKLMAVHCQEKAQFEENSSKLKKDLDSLKTDLEKTQREKDSLQGVLASQKEEISVEREKSKEEMQKREDDLRKQLHEMKQAFGKVHSEVEILRENHKTREAEMVEEIGRKEEIRLAQETEMEAAKKIWEQKETCMREEFEGLMSEKEKLQILASEQEREVNEEREKLRTERDQWLITKERLETQADHMASGVQEQEQKVKGLEASLEEVSLEKKKLDMEILHLKEDAKLQVLQRDEVVSKLQAELKTVREESQKCVEEYRTKLAALVSDMESSQNREKTHSQMLAEKQTYFEAELERLQKEKLASEKQLQERVAASVSRVAELKANLKEATALLEENERNLTETLEANSRLEEEMEKAKRDADEKNLISERKSEEERQKLEEEKMKLRAEKEELMEKIQFLEKQQDHFQQNSGKLETEMHEKESSHKEEVGMLKMEKQQLVEKMNKLIELNKTIKENEKRQLDEKEREMNMYKKDAAREFEEIRERYDAEIETMKRGEQAKQNLLQQELESVSMELEHTKMMLAHETEALSEKSKLAQSASDSLKSSKKEADKEIASLRETLQKERKGKTKELEKLKQELLQVKTQSCSLQRKVEEEAQGKISEVEKKMDLERMELQAKVQNLELANKSLLVKMEKMEKSVEKMKRVDMDHSSLELSNADIHGTRRRTRSSHSLLEEDSLGGVSEADISTTDSLNGTPSHKLGKNLSEMRLDDLETSPRLSLGSSQGSTRSLQSSASTRSKGRTTIEIVMACTKSEVDLTGSVKSNHQTPYNLRSSTTSSQLDLPDKVTKTLDELCSSQNSLTASAANGRSHHTTGRANFVIVNDCDEEPEFMAWEDRIQELHRRNTLCRPHLKTSYPVETQIYAPDEFNDSDLKKKETTFSGGDTTTVVTAGRNSRKRKTELAQIEEGPSEKQLRKATSHNLIPPKEDNNILRKAVSHPDMPPPDNIPNPKRVTRASHNDLSDSKKLVVSHNNTASRSVKDLRSYAENKPPLAQNSQPKPEKQALSFDIGFSPKPSLRRRSMRHSLAKKALGRNSPKVNPEKMSAKKENKVPKLKKELSKIPKMKLTEEPSKQPDGLPTGTKKSRRRSLGKWLGK</sequence>
<feature type="region of interest" description="Disordered" evidence="2">
    <location>
        <begin position="1793"/>
        <end position="1814"/>
    </location>
</feature>
<dbReference type="GO" id="GO:0008017">
    <property type="term" value="F:microtubule binding"/>
    <property type="evidence" value="ECO:0007669"/>
    <property type="project" value="TreeGrafter"/>
</dbReference>
<dbReference type="Gene3D" id="1.10.287.1490">
    <property type="match status" value="1"/>
</dbReference>
<dbReference type="GO" id="GO:0051959">
    <property type="term" value="F:dynein light intermediate chain binding"/>
    <property type="evidence" value="ECO:0007669"/>
    <property type="project" value="TreeGrafter"/>
</dbReference>
<feature type="compositionally biased region" description="Polar residues" evidence="2">
    <location>
        <begin position="1719"/>
        <end position="1730"/>
    </location>
</feature>
<feature type="compositionally biased region" description="Basic residues" evidence="2">
    <location>
        <begin position="2115"/>
        <end position="2128"/>
    </location>
</feature>
<dbReference type="GO" id="GO:0005737">
    <property type="term" value="C:cytoplasm"/>
    <property type="evidence" value="ECO:0007669"/>
    <property type="project" value="TreeGrafter"/>
</dbReference>
<proteinExistence type="predicted"/>
<feature type="region of interest" description="Disordered" evidence="2">
    <location>
        <begin position="987"/>
        <end position="1006"/>
    </location>
</feature>
<feature type="compositionally biased region" description="Basic residues" evidence="2">
    <location>
        <begin position="2049"/>
        <end position="2064"/>
    </location>
</feature>
<evidence type="ECO:0000313" key="3">
    <source>
        <dbReference type="EMBL" id="KAJ8028673.1"/>
    </source>
</evidence>
<feature type="compositionally biased region" description="Low complexity" evidence="2">
    <location>
        <begin position="177"/>
        <end position="191"/>
    </location>
</feature>
<feature type="compositionally biased region" description="Basic and acidic residues" evidence="2">
    <location>
        <begin position="1081"/>
        <end position="1102"/>
    </location>
</feature>
<feature type="compositionally biased region" description="Basic and acidic residues" evidence="2">
    <location>
        <begin position="988"/>
        <end position="1006"/>
    </location>
</feature>
<evidence type="ECO:0000256" key="2">
    <source>
        <dbReference type="SAM" id="MobiDB-lite"/>
    </source>
</evidence>
<organism evidence="3 4">
    <name type="scientific">Holothuria leucospilota</name>
    <name type="common">Black long sea cucumber</name>
    <name type="synonym">Mertensiothuria leucospilota</name>
    <dbReference type="NCBI Taxonomy" id="206669"/>
    <lineage>
        <taxon>Eukaryota</taxon>
        <taxon>Metazoa</taxon>
        <taxon>Echinodermata</taxon>
        <taxon>Eleutherozoa</taxon>
        <taxon>Echinozoa</taxon>
        <taxon>Holothuroidea</taxon>
        <taxon>Aspidochirotacea</taxon>
        <taxon>Aspidochirotida</taxon>
        <taxon>Holothuriidae</taxon>
        <taxon>Holothuria</taxon>
    </lineage>
</organism>